<reference evidence="3 4" key="1">
    <citation type="journal article" date="2013" name="Nat. Commun.">
        <title>Genome sequence and functional genomic analysis of the oil-degrading bacterium Oleispira antarctica.</title>
        <authorList>
            <person name="Kube M."/>
            <person name="Chernikova T.N."/>
            <person name="Al-Ramahi Y."/>
            <person name="Beloqui A."/>
            <person name="Lopez-Cortez N."/>
            <person name="Guazzaroni M.E."/>
            <person name="Heipieper H.J."/>
            <person name="Klages S."/>
            <person name="Kotsyurbenko O.R."/>
            <person name="Langer I."/>
            <person name="Nechitaylo T.Y."/>
            <person name="Lunsdorf H."/>
            <person name="Fernandez M."/>
            <person name="Juarez S."/>
            <person name="Ciordia S."/>
            <person name="Singer A."/>
            <person name="Kagan O."/>
            <person name="Egorova O."/>
            <person name="Petit P.A."/>
            <person name="Stogios P."/>
            <person name="Kim Y."/>
            <person name="Tchigvintsev A."/>
            <person name="Flick R."/>
            <person name="Denaro R."/>
            <person name="Genovese M."/>
            <person name="Albar J.P."/>
            <person name="Reva O.N."/>
            <person name="Martinez-Gomariz M."/>
            <person name="Tran H."/>
            <person name="Ferrer M."/>
            <person name="Savchenko A."/>
            <person name="Yakunin A.F."/>
            <person name="Yakimov M.M."/>
            <person name="Golyshina O.V."/>
            <person name="Reinhardt R."/>
            <person name="Golyshin P.N."/>
        </authorList>
    </citation>
    <scope>NUCLEOTIDE SEQUENCE [LARGE SCALE GENOMIC DNA]</scope>
</reference>
<dbReference type="OrthoDB" id="6121513at2"/>
<feature type="chain" id="PRO_5004374233" evidence="2">
    <location>
        <begin position="22"/>
        <end position="179"/>
    </location>
</feature>
<keyword evidence="2" id="KW-0732">Signal</keyword>
<feature type="compositionally biased region" description="Polar residues" evidence="1">
    <location>
        <begin position="159"/>
        <end position="170"/>
    </location>
</feature>
<dbReference type="STRING" id="698738.OLEAN_C04990"/>
<proteinExistence type="predicted"/>
<sequence length="179" mass="19571">MKTPLFITSFLLISGVMLANAQSSDNPYYSNDIDAAVKEAENSPSNETYVGNRWYNRTTSKSFDFPKLMNTEMSSEIVDGALDATAAGPGDVAPVRTSPLELNAEDVIANKQDDSELDFLADTKSNRFDISIQPSTETSELSPAVYKVDKVEYRTESFSGSATNIRSEASSRAYITPEP</sequence>
<protein>
    <submittedName>
        <fullName evidence="3">Uncharacterized protein</fullName>
    </submittedName>
</protein>
<feature type="region of interest" description="Disordered" evidence="1">
    <location>
        <begin position="159"/>
        <end position="179"/>
    </location>
</feature>
<evidence type="ECO:0000256" key="2">
    <source>
        <dbReference type="SAM" id="SignalP"/>
    </source>
</evidence>
<dbReference type="KEGG" id="oai:OLEAN_C04990"/>
<evidence type="ECO:0000313" key="4">
    <source>
        <dbReference type="Proteomes" id="UP000032749"/>
    </source>
</evidence>
<evidence type="ECO:0000256" key="1">
    <source>
        <dbReference type="SAM" id="MobiDB-lite"/>
    </source>
</evidence>
<keyword evidence="4" id="KW-1185">Reference proteome</keyword>
<dbReference type="EMBL" id="FO203512">
    <property type="protein sequence ID" value="CCK74675.1"/>
    <property type="molecule type" value="Genomic_DNA"/>
</dbReference>
<accession>R4YKB6</accession>
<name>R4YKB6_OLEAN</name>
<dbReference type="HOGENOM" id="CLU_1502029_0_0_6"/>
<dbReference type="AlphaFoldDB" id="R4YKB6"/>
<gene>
    <name evidence="3" type="ORF">OLEAN_C04990</name>
</gene>
<dbReference type="Proteomes" id="UP000032749">
    <property type="component" value="Chromosome"/>
</dbReference>
<feature type="signal peptide" evidence="2">
    <location>
        <begin position="1"/>
        <end position="21"/>
    </location>
</feature>
<organism evidence="3 4">
    <name type="scientific">Oleispira antarctica RB-8</name>
    <dbReference type="NCBI Taxonomy" id="698738"/>
    <lineage>
        <taxon>Bacteria</taxon>
        <taxon>Pseudomonadati</taxon>
        <taxon>Pseudomonadota</taxon>
        <taxon>Gammaproteobacteria</taxon>
        <taxon>Oceanospirillales</taxon>
        <taxon>Oceanospirillaceae</taxon>
        <taxon>Oleispira</taxon>
    </lineage>
</organism>
<evidence type="ECO:0000313" key="3">
    <source>
        <dbReference type="EMBL" id="CCK74675.1"/>
    </source>
</evidence>